<reference evidence="1 2" key="1">
    <citation type="submission" date="2018-01" db="EMBL/GenBank/DDBJ databases">
        <title>Whole genome sequencing of Histamine producing bacteria.</title>
        <authorList>
            <person name="Butler K."/>
        </authorList>
    </citation>
    <scope>NUCLEOTIDE SEQUENCE [LARGE SCALE GENOMIC DNA]</scope>
    <source>
        <strain evidence="1 2">FS-7.2</strain>
    </source>
</reference>
<accession>A0A2T3KMY4</accession>
<evidence type="ECO:0000313" key="2">
    <source>
        <dbReference type="Proteomes" id="UP000241426"/>
    </source>
</evidence>
<evidence type="ECO:0000313" key="1">
    <source>
        <dbReference type="EMBL" id="PSV01134.1"/>
    </source>
</evidence>
<comment type="caution">
    <text evidence="1">The sequence shown here is derived from an EMBL/GenBank/DDBJ whole genome shotgun (WGS) entry which is preliminary data.</text>
</comment>
<sequence length="135" mass="14942">MDKNNNLLDMIAKIIGEGIAEKSLKQIYVKKDDFGNVSIGSNNWSYGNITPVEFTNIKTLLSANGVSIAHITNPPTFKIESFSDLQRFYSEPAKMTKILVGQNIPNAKNMIRLALSVGDDLKVSNNPSEQRLKSL</sequence>
<dbReference type="EMBL" id="PYNF01000002">
    <property type="protein sequence ID" value="PSV01134.1"/>
    <property type="molecule type" value="Genomic_DNA"/>
</dbReference>
<protein>
    <submittedName>
        <fullName evidence="1">Uncharacterized protein</fullName>
    </submittedName>
</protein>
<organism evidence="1 2">
    <name type="scientific">Photobacterium kishitanii</name>
    <dbReference type="NCBI Taxonomy" id="318456"/>
    <lineage>
        <taxon>Bacteria</taxon>
        <taxon>Pseudomonadati</taxon>
        <taxon>Pseudomonadota</taxon>
        <taxon>Gammaproteobacteria</taxon>
        <taxon>Vibrionales</taxon>
        <taxon>Vibrionaceae</taxon>
        <taxon>Photobacterium</taxon>
    </lineage>
</organism>
<dbReference type="Proteomes" id="UP000241426">
    <property type="component" value="Unassembled WGS sequence"/>
</dbReference>
<name>A0A2T3KMY4_9GAMM</name>
<dbReference type="AlphaFoldDB" id="A0A2T3KMY4"/>
<dbReference type="RefSeq" id="WP_146147036.1">
    <property type="nucleotide sequence ID" value="NZ_PYNF01000002.1"/>
</dbReference>
<proteinExistence type="predicted"/>
<gene>
    <name evidence="1" type="ORF">C9J27_03685</name>
</gene>